<dbReference type="Pfam" id="PF03472">
    <property type="entry name" value="Autoind_bind"/>
    <property type="match status" value="1"/>
</dbReference>
<dbReference type="RefSeq" id="WP_201673798.1">
    <property type="nucleotide sequence ID" value="NZ_JAEQNE010000002.1"/>
</dbReference>
<sequence length="255" mass="28063">MSSEAVHILSEIVSERNFASRVLDLAAQIAGAGCPMDALELLYAAKAEMGVEQAVFVSYLRGGDAHESYRFMLAADPRWCLEYQASAWYASDPWLLYCSINSEVTFASRIPLHTPQQQKVQALARKFGMVSVCIAPAASPTGARVGMLALGSPRPDYFETDAPGVFTVLARSLALEFHDWWSRHERNQMISTLGLTETDLLLLHLELNGSGTKQIARELNLSAASINSRWQRLNAKLGSPHRNVSTHLAAKYGLI</sequence>
<reference evidence="5 6" key="1">
    <citation type="journal article" date="2017" name="Int. J. Syst. Evol. Microbiol.">
        <title>Ramlibacter monticola sp. nov., isolated from forest soil.</title>
        <authorList>
            <person name="Chaudhary D.K."/>
            <person name="Kim J."/>
        </authorList>
    </citation>
    <scope>NUCLEOTIDE SEQUENCE [LARGE SCALE GENOMIC DNA]</scope>
    <source>
        <strain evidence="5 6">KACC 19175</strain>
    </source>
</reference>
<organism evidence="5 6">
    <name type="scientific">Ramlibacter monticola</name>
    <dbReference type="NCBI Taxonomy" id="1926872"/>
    <lineage>
        <taxon>Bacteria</taxon>
        <taxon>Pseudomonadati</taxon>
        <taxon>Pseudomonadota</taxon>
        <taxon>Betaproteobacteria</taxon>
        <taxon>Burkholderiales</taxon>
        <taxon>Comamonadaceae</taxon>
        <taxon>Ramlibacter</taxon>
    </lineage>
</organism>
<gene>
    <name evidence="5" type="ORF">JJ685_08335</name>
</gene>
<dbReference type="InterPro" id="IPR036388">
    <property type="entry name" value="WH-like_DNA-bd_sf"/>
</dbReference>
<dbReference type="InterPro" id="IPR016032">
    <property type="entry name" value="Sig_transdc_resp-reg_C-effctor"/>
</dbReference>
<keyword evidence="6" id="KW-1185">Reference proteome</keyword>
<evidence type="ECO:0000256" key="3">
    <source>
        <dbReference type="ARBA" id="ARBA00023163"/>
    </source>
</evidence>
<evidence type="ECO:0000313" key="6">
    <source>
        <dbReference type="Proteomes" id="UP000599109"/>
    </source>
</evidence>
<accession>A0A937CT05</accession>
<dbReference type="PROSITE" id="PS00622">
    <property type="entry name" value="HTH_LUXR_1"/>
    <property type="match status" value="1"/>
</dbReference>
<dbReference type="GO" id="GO:0006355">
    <property type="term" value="P:regulation of DNA-templated transcription"/>
    <property type="evidence" value="ECO:0007669"/>
    <property type="project" value="InterPro"/>
</dbReference>
<evidence type="ECO:0000313" key="5">
    <source>
        <dbReference type="EMBL" id="MBL0391144.1"/>
    </source>
</evidence>
<dbReference type="InterPro" id="IPR005143">
    <property type="entry name" value="TF_LuxR_autoind-bd_dom"/>
</dbReference>
<comment type="caution">
    <text evidence="5">The sequence shown here is derived from an EMBL/GenBank/DDBJ whole genome shotgun (WGS) entry which is preliminary data.</text>
</comment>
<dbReference type="Pfam" id="PF00196">
    <property type="entry name" value="GerE"/>
    <property type="match status" value="1"/>
</dbReference>
<evidence type="ECO:0000259" key="4">
    <source>
        <dbReference type="PROSITE" id="PS00622"/>
    </source>
</evidence>
<dbReference type="SUPFAM" id="SSF46894">
    <property type="entry name" value="C-terminal effector domain of the bipartite response regulators"/>
    <property type="match status" value="1"/>
</dbReference>
<evidence type="ECO:0000256" key="2">
    <source>
        <dbReference type="ARBA" id="ARBA00023125"/>
    </source>
</evidence>
<dbReference type="GO" id="GO:0003677">
    <property type="term" value="F:DNA binding"/>
    <property type="evidence" value="ECO:0007669"/>
    <property type="project" value="UniProtKB-KW"/>
</dbReference>
<feature type="domain" description="HTH luxR-type" evidence="4">
    <location>
        <begin position="209"/>
        <end position="236"/>
    </location>
</feature>
<dbReference type="EMBL" id="JAEQNE010000002">
    <property type="protein sequence ID" value="MBL0391144.1"/>
    <property type="molecule type" value="Genomic_DNA"/>
</dbReference>
<dbReference type="Gene3D" id="1.10.10.10">
    <property type="entry name" value="Winged helix-like DNA-binding domain superfamily/Winged helix DNA-binding domain"/>
    <property type="match status" value="1"/>
</dbReference>
<dbReference type="Proteomes" id="UP000599109">
    <property type="component" value="Unassembled WGS sequence"/>
</dbReference>
<dbReference type="Gene3D" id="3.30.450.80">
    <property type="entry name" value="Transcription factor LuxR-like, autoinducer-binding domain"/>
    <property type="match status" value="1"/>
</dbReference>
<dbReference type="InterPro" id="IPR000792">
    <property type="entry name" value="Tscrpt_reg_LuxR_C"/>
</dbReference>
<dbReference type="InterPro" id="IPR036693">
    <property type="entry name" value="TF_LuxR_autoind-bd_dom_sf"/>
</dbReference>
<evidence type="ECO:0000256" key="1">
    <source>
        <dbReference type="ARBA" id="ARBA00023015"/>
    </source>
</evidence>
<keyword evidence="1" id="KW-0805">Transcription regulation</keyword>
<name>A0A937CT05_9BURK</name>
<keyword evidence="2" id="KW-0238">DNA-binding</keyword>
<dbReference type="AlphaFoldDB" id="A0A937CT05"/>
<keyword evidence="3" id="KW-0804">Transcription</keyword>
<protein>
    <submittedName>
        <fullName evidence="5">Autoinducer binding domain-containing protein</fullName>
    </submittedName>
</protein>
<dbReference type="SUPFAM" id="SSF75516">
    <property type="entry name" value="Pheromone-binding domain of LuxR-like quorum-sensing transcription factors"/>
    <property type="match status" value="1"/>
</dbReference>
<proteinExistence type="predicted"/>